<organism evidence="1 2">
    <name type="scientific">Actinoplanes regularis</name>
    <dbReference type="NCBI Taxonomy" id="52697"/>
    <lineage>
        <taxon>Bacteria</taxon>
        <taxon>Bacillati</taxon>
        <taxon>Actinomycetota</taxon>
        <taxon>Actinomycetes</taxon>
        <taxon>Micromonosporales</taxon>
        <taxon>Micromonosporaceae</taxon>
        <taxon>Actinoplanes</taxon>
    </lineage>
</organism>
<proteinExistence type="predicted"/>
<accession>A0A238XHP1</accession>
<evidence type="ECO:0000313" key="2">
    <source>
        <dbReference type="Proteomes" id="UP000198415"/>
    </source>
</evidence>
<dbReference type="Proteomes" id="UP000198415">
    <property type="component" value="Unassembled WGS sequence"/>
</dbReference>
<gene>
    <name evidence="1" type="ORF">SAMN06264365_103439</name>
</gene>
<evidence type="ECO:0000313" key="1">
    <source>
        <dbReference type="EMBL" id="SNR58091.1"/>
    </source>
</evidence>
<keyword evidence="2" id="KW-1185">Reference proteome</keyword>
<name>A0A238XHP1_9ACTN</name>
<protein>
    <submittedName>
        <fullName evidence="1">Uncharacterized protein</fullName>
    </submittedName>
</protein>
<dbReference type="AlphaFoldDB" id="A0A238XHP1"/>
<dbReference type="EMBL" id="FZNR01000003">
    <property type="protein sequence ID" value="SNR58091.1"/>
    <property type="molecule type" value="Genomic_DNA"/>
</dbReference>
<reference evidence="1 2" key="1">
    <citation type="submission" date="2017-06" db="EMBL/GenBank/DDBJ databases">
        <authorList>
            <person name="Kim H.J."/>
            <person name="Triplett B.A."/>
        </authorList>
    </citation>
    <scope>NUCLEOTIDE SEQUENCE [LARGE SCALE GENOMIC DNA]</scope>
    <source>
        <strain evidence="1 2">DSM 43151</strain>
    </source>
</reference>
<sequence length="99" mass="11040">MKLVANHSFALLEAEERGLRSDLESEFPQSSTESLTDALVWCDMTTTPDGEPTTTAERIAEICQRYGTHSLIGRFISRASPEIHKAARRIDEALATHPR</sequence>